<evidence type="ECO:0000256" key="3">
    <source>
        <dbReference type="ARBA" id="ARBA00022676"/>
    </source>
</evidence>
<feature type="transmembrane region" description="Helical" evidence="8">
    <location>
        <begin position="163"/>
        <end position="180"/>
    </location>
</feature>
<keyword evidence="10" id="KW-1185">Reference proteome</keyword>
<organism evidence="9 10">
    <name type="scientific">Sphingomonas edaphi</name>
    <dbReference type="NCBI Taxonomy" id="2315689"/>
    <lineage>
        <taxon>Bacteria</taxon>
        <taxon>Pseudomonadati</taxon>
        <taxon>Pseudomonadota</taxon>
        <taxon>Alphaproteobacteria</taxon>
        <taxon>Sphingomonadales</taxon>
        <taxon>Sphingomonadaceae</taxon>
        <taxon>Sphingomonas</taxon>
    </lineage>
</organism>
<gene>
    <name evidence="9" type="ORF">D3M59_02250</name>
</gene>
<sequence>MQTVQPVSKGGERLAAAAPAFAIIIAVAIATRIVSWWNPVAHVDDQFYLLAGQELLRGHWPYLDVWDRKPLGLFVVYALVAAIGGGSIIALNLVATAFAAATAMTIRQIALRFTSPIAALMAAVTYLVVLPLYGGQNGQSPVFYNLLIAGAVLLLFRSIERKAAIVPNALVAMLLCGLAMTIKQTTFVEGAFVGLGFLWLLHHSGRSLAFIVGAAIAMVGVALSPTLACFVTYWLQGPASADAYVYANFVSIFERQSWSPLARVAGVGLLFLYLFPLFIMSGIGMVSLARVSRWTTATALLAGWLGAALLGYLSVPAFFDHYALPLISPLCVAAAIFYDLRPGRLFFAGYMAFCLIQGSILDWPDNRREAALYRDIRETVRQAKGDGCVYVADGPSRLYMDFPDCRPTRYLFPDHLVLITERDAVGVDTADELSLILAARPAVVVTRKARKGRHPREIIAILRQALGRDYRPVLRTADGESKSVDGVTVWQLKVGPRAGNVN</sequence>
<evidence type="ECO:0008006" key="11">
    <source>
        <dbReference type="Google" id="ProtNLM"/>
    </source>
</evidence>
<dbReference type="GO" id="GO:0016763">
    <property type="term" value="F:pentosyltransferase activity"/>
    <property type="evidence" value="ECO:0007669"/>
    <property type="project" value="TreeGrafter"/>
</dbReference>
<keyword evidence="2" id="KW-1003">Cell membrane</keyword>
<feature type="transmembrane region" description="Helical" evidence="8">
    <location>
        <begin position="208"/>
        <end position="235"/>
    </location>
</feature>
<feature type="transmembrane region" description="Helical" evidence="8">
    <location>
        <begin position="14"/>
        <end position="37"/>
    </location>
</feature>
<accession>A0A418Q212</accession>
<reference evidence="9 10" key="1">
    <citation type="submission" date="2018-09" db="EMBL/GenBank/DDBJ databases">
        <title>Sphingomonas sp. DAC4.</title>
        <authorList>
            <person name="Seo T."/>
        </authorList>
    </citation>
    <scope>NUCLEOTIDE SEQUENCE [LARGE SCALE GENOMIC DNA]</scope>
    <source>
        <strain evidence="9 10">DAC4</strain>
    </source>
</reference>
<evidence type="ECO:0000256" key="1">
    <source>
        <dbReference type="ARBA" id="ARBA00004651"/>
    </source>
</evidence>
<keyword evidence="7 8" id="KW-0472">Membrane</keyword>
<feature type="transmembrane region" description="Helical" evidence="8">
    <location>
        <begin position="321"/>
        <end position="338"/>
    </location>
</feature>
<dbReference type="GO" id="GO:0009103">
    <property type="term" value="P:lipopolysaccharide biosynthetic process"/>
    <property type="evidence" value="ECO:0007669"/>
    <property type="project" value="UniProtKB-ARBA"/>
</dbReference>
<feature type="transmembrane region" description="Helical" evidence="8">
    <location>
        <begin position="264"/>
        <end position="289"/>
    </location>
</feature>
<feature type="transmembrane region" description="Helical" evidence="8">
    <location>
        <begin position="139"/>
        <end position="156"/>
    </location>
</feature>
<evidence type="ECO:0000256" key="2">
    <source>
        <dbReference type="ARBA" id="ARBA00022475"/>
    </source>
</evidence>
<dbReference type="InterPro" id="IPR050297">
    <property type="entry name" value="LipidA_mod_glycosyltrf_83"/>
</dbReference>
<proteinExistence type="predicted"/>
<dbReference type="PANTHER" id="PTHR33908:SF11">
    <property type="entry name" value="MEMBRANE PROTEIN"/>
    <property type="match status" value="1"/>
</dbReference>
<evidence type="ECO:0000313" key="10">
    <source>
        <dbReference type="Proteomes" id="UP000285023"/>
    </source>
</evidence>
<dbReference type="Proteomes" id="UP000285023">
    <property type="component" value="Unassembled WGS sequence"/>
</dbReference>
<feature type="transmembrane region" description="Helical" evidence="8">
    <location>
        <begin position="296"/>
        <end position="315"/>
    </location>
</feature>
<name>A0A418Q212_9SPHN</name>
<evidence type="ECO:0000256" key="8">
    <source>
        <dbReference type="SAM" id="Phobius"/>
    </source>
</evidence>
<evidence type="ECO:0000313" key="9">
    <source>
        <dbReference type="EMBL" id="RIX31840.1"/>
    </source>
</evidence>
<dbReference type="PANTHER" id="PTHR33908">
    <property type="entry name" value="MANNOSYLTRANSFERASE YKCB-RELATED"/>
    <property type="match status" value="1"/>
</dbReference>
<evidence type="ECO:0000256" key="5">
    <source>
        <dbReference type="ARBA" id="ARBA00022692"/>
    </source>
</evidence>
<keyword evidence="5 8" id="KW-0812">Transmembrane</keyword>
<comment type="caution">
    <text evidence="9">The sequence shown here is derived from an EMBL/GenBank/DDBJ whole genome shotgun (WGS) entry which is preliminary data.</text>
</comment>
<keyword evidence="4" id="KW-0808">Transferase</keyword>
<evidence type="ECO:0000256" key="7">
    <source>
        <dbReference type="ARBA" id="ARBA00023136"/>
    </source>
</evidence>
<dbReference type="GO" id="GO:0005886">
    <property type="term" value="C:plasma membrane"/>
    <property type="evidence" value="ECO:0007669"/>
    <property type="project" value="UniProtKB-SubCell"/>
</dbReference>
<dbReference type="AlphaFoldDB" id="A0A418Q212"/>
<feature type="transmembrane region" description="Helical" evidence="8">
    <location>
        <begin position="74"/>
        <end position="101"/>
    </location>
</feature>
<feature type="transmembrane region" description="Helical" evidence="8">
    <location>
        <begin position="113"/>
        <end position="133"/>
    </location>
</feature>
<evidence type="ECO:0000256" key="4">
    <source>
        <dbReference type="ARBA" id="ARBA00022679"/>
    </source>
</evidence>
<protein>
    <recommendedName>
        <fullName evidence="11">Glycosyltransferase RgtA/B/C/D-like domain-containing protein</fullName>
    </recommendedName>
</protein>
<evidence type="ECO:0000256" key="6">
    <source>
        <dbReference type="ARBA" id="ARBA00022989"/>
    </source>
</evidence>
<keyword evidence="3" id="KW-0328">Glycosyltransferase</keyword>
<keyword evidence="6 8" id="KW-1133">Transmembrane helix</keyword>
<comment type="subcellular location">
    <subcellularLocation>
        <location evidence="1">Cell membrane</location>
        <topology evidence="1">Multi-pass membrane protein</topology>
    </subcellularLocation>
</comment>
<dbReference type="EMBL" id="QXTF01000001">
    <property type="protein sequence ID" value="RIX31840.1"/>
    <property type="molecule type" value="Genomic_DNA"/>
</dbReference>